<dbReference type="AlphaFoldDB" id="A0A3Q3M4J3"/>
<reference evidence="1" key="1">
    <citation type="submission" date="2025-08" db="UniProtKB">
        <authorList>
            <consortium name="Ensembl"/>
        </authorList>
    </citation>
    <scope>IDENTIFICATION</scope>
</reference>
<dbReference type="PANTHER" id="PTHR34488">
    <property type="entry name" value="SI:CH211-245H14.1-RELATED"/>
    <property type="match status" value="1"/>
</dbReference>
<evidence type="ECO:0000313" key="2">
    <source>
        <dbReference type="Proteomes" id="UP000261640"/>
    </source>
</evidence>
<dbReference type="GeneTree" id="ENSGT01110000267317"/>
<protein>
    <submittedName>
        <fullName evidence="1">Uncharacterized protein</fullName>
    </submittedName>
</protein>
<dbReference type="PANTHER" id="PTHR34488:SF1">
    <property type="entry name" value="SI:CH211-245H14.1-RELATED"/>
    <property type="match status" value="1"/>
</dbReference>
<dbReference type="Proteomes" id="UP000261640">
    <property type="component" value="Unplaced"/>
</dbReference>
<evidence type="ECO:0000313" key="1">
    <source>
        <dbReference type="Ensembl" id="ENSMAMP00000016164.2"/>
    </source>
</evidence>
<reference evidence="1" key="2">
    <citation type="submission" date="2025-09" db="UniProtKB">
        <authorList>
            <consortium name="Ensembl"/>
        </authorList>
    </citation>
    <scope>IDENTIFICATION</scope>
</reference>
<organism evidence="1 2">
    <name type="scientific">Mastacembelus armatus</name>
    <name type="common">zig-zag eel</name>
    <dbReference type="NCBI Taxonomy" id="205130"/>
    <lineage>
        <taxon>Eukaryota</taxon>
        <taxon>Metazoa</taxon>
        <taxon>Chordata</taxon>
        <taxon>Craniata</taxon>
        <taxon>Vertebrata</taxon>
        <taxon>Euteleostomi</taxon>
        <taxon>Actinopterygii</taxon>
        <taxon>Neopterygii</taxon>
        <taxon>Teleostei</taxon>
        <taxon>Neoteleostei</taxon>
        <taxon>Acanthomorphata</taxon>
        <taxon>Anabantaria</taxon>
        <taxon>Synbranchiformes</taxon>
        <taxon>Mastacembelidae</taxon>
        <taxon>Mastacembelus</taxon>
    </lineage>
</organism>
<name>A0A3Q3M4J3_9TELE</name>
<keyword evidence="2" id="KW-1185">Reference proteome</keyword>
<dbReference type="Ensembl" id="ENSMAMT00000016600.2">
    <property type="protein sequence ID" value="ENSMAMP00000016164.2"/>
    <property type="gene ID" value="ENSMAMG00000010942.2"/>
</dbReference>
<dbReference type="InParanoid" id="A0A3Q3M4J3"/>
<accession>A0A3Q3M4J3</accession>
<sequence>MDEEMTDVCLTAERPKLENSDATVVFCPIVSRFETDVDSALSSISGKHLQILKSRNVILVAMHHTYDPNYALPTNRQMEARGVRLCVDCLFYEKTGLLSCAHNKKSVKKVYKEVILSSYTFYLHCDGNPCRLVSAQHVLMHTHFGLDLSLFLWMEVCVTAIGLPPY</sequence>
<proteinExistence type="predicted"/>